<accession>A0AAD0TYU5</accession>
<evidence type="ECO:0000313" key="3">
    <source>
        <dbReference type="Proteomes" id="UP000279995"/>
    </source>
</evidence>
<dbReference type="Proteomes" id="UP000279995">
    <property type="component" value="Chromosome I"/>
</dbReference>
<dbReference type="RefSeq" id="WP_004587381.1">
    <property type="nucleotide sequence ID" value="NZ_AZIO01000129.1"/>
</dbReference>
<organism evidence="2 3">
    <name type="scientific">Pseudoalteromonas agarivorans</name>
    <dbReference type="NCBI Taxonomy" id="176102"/>
    <lineage>
        <taxon>Bacteria</taxon>
        <taxon>Pseudomonadati</taxon>
        <taxon>Pseudomonadota</taxon>
        <taxon>Gammaproteobacteria</taxon>
        <taxon>Alteromonadales</taxon>
        <taxon>Pseudoalteromonadaceae</taxon>
        <taxon>Pseudoalteromonas</taxon>
    </lineage>
</organism>
<reference evidence="2 3" key="1">
    <citation type="submission" date="2018-10" db="EMBL/GenBank/DDBJ databases">
        <title>Complete Genome Sequence and Transcriptomic Profiles of a Marine Bacterium, Pseudoalteromonas agarivorans Hao 2018.</title>
        <authorList>
            <person name="Hao L."/>
        </authorList>
    </citation>
    <scope>NUCLEOTIDE SEQUENCE [LARGE SCALE GENOMIC DNA]</scope>
    <source>
        <strain evidence="2 3">Hao 2018</strain>
    </source>
</reference>
<name>A0AAD0TYU5_9GAMM</name>
<comment type="similarity">
    <text evidence="1">Belongs to the bactofilin family.</text>
</comment>
<dbReference type="PANTHER" id="PTHR35024:SF4">
    <property type="entry name" value="POLYMER-FORMING CYTOSKELETAL PROTEIN"/>
    <property type="match status" value="1"/>
</dbReference>
<proteinExistence type="inferred from homology"/>
<sequence length="163" mass="17487">MFGKKKQPSSQTTLKRVNHTPSIISEDVRLTGTLTSQGEVQLDGRIDGDIKAEHLVIGSTGIVEGVVEAKSVIVKGKIIGSLNASEVNIQSSAHVHGDVFHDTLSIDAGAIIEGSLKQRFEKEEPELISEDLKPAKEVKTLLDDADSDLSFVNKQAADKAKSN</sequence>
<dbReference type="PANTHER" id="PTHR35024">
    <property type="entry name" value="HYPOTHETICAL CYTOSOLIC PROTEIN"/>
    <property type="match status" value="1"/>
</dbReference>
<dbReference type="InterPro" id="IPR007607">
    <property type="entry name" value="BacA/B"/>
</dbReference>
<dbReference type="Pfam" id="PF04519">
    <property type="entry name" value="Bactofilin"/>
    <property type="match status" value="1"/>
</dbReference>
<gene>
    <name evidence="2" type="ORF">D9T18_04570</name>
</gene>
<protein>
    <submittedName>
        <fullName evidence="2">Polymer-forming cytoskeletal protein</fullName>
    </submittedName>
</protein>
<evidence type="ECO:0000256" key="1">
    <source>
        <dbReference type="ARBA" id="ARBA00044755"/>
    </source>
</evidence>
<dbReference type="EMBL" id="CP033065">
    <property type="protein sequence ID" value="AYM86031.1"/>
    <property type="molecule type" value="Genomic_DNA"/>
</dbReference>
<dbReference type="AlphaFoldDB" id="A0AAD0TYU5"/>
<evidence type="ECO:0000313" key="2">
    <source>
        <dbReference type="EMBL" id="AYM86031.1"/>
    </source>
</evidence>